<protein>
    <recommendedName>
        <fullName evidence="2">Acetyltransferase (GNAT) family protein</fullName>
    </recommendedName>
</protein>
<proteinExistence type="predicted"/>
<evidence type="ECO:0008006" key="2">
    <source>
        <dbReference type="Google" id="ProtNLM"/>
    </source>
</evidence>
<dbReference type="InterPro" id="IPR016181">
    <property type="entry name" value="Acyl_CoA_acyltransferase"/>
</dbReference>
<gene>
    <name evidence="1" type="ORF">Aca07nite_66590</name>
</gene>
<sequence length="50" mass="5309">MVLGRLLARPNGTGMLTLHHLEVAGPFSGRGIGRGMLRSFMEAGVRLGAF</sequence>
<dbReference type="SUPFAM" id="SSF55729">
    <property type="entry name" value="Acyl-CoA N-acyltransferases (Nat)"/>
    <property type="match status" value="1"/>
</dbReference>
<evidence type="ECO:0000313" key="1">
    <source>
        <dbReference type="EMBL" id="GID49384.1"/>
    </source>
</evidence>
<accession>A0ABQ3WSX4</accession>
<reference evidence="1" key="1">
    <citation type="submission" date="2021-01" db="EMBL/GenBank/DDBJ databases">
        <title>Whole genome shotgun sequence of Actinoplanes capillaceus NBRC 16408.</title>
        <authorList>
            <person name="Komaki H."/>
            <person name="Tamura T."/>
        </authorList>
    </citation>
    <scope>NUCLEOTIDE SEQUENCE [LARGE SCALE GENOMIC DNA]</scope>
    <source>
        <strain evidence="1">NBRC 16408</strain>
    </source>
</reference>
<name>A0ABQ3WSX4_9ACTN</name>
<comment type="caution">
    <text evidence="1">The sequence shown here is derived from an EMBL/GenBank/DDBJ whole genome shotgun (WGS) entry which is preliminary data.</text>
</comment>
<organism evidence="1">
    <name type="scientific">Actinoplanes campanulatus</name>
    <dbReference type="NCBI Taxonomy" id="113559"/>
    <lineage>
        <taxon>Bacteria</taxon>
        <taxon>Bacillati</taxon>
        <taxon>Actinomycetota</taxon>
        <taxon>Actinomycetes</taxon>
        <taxon>Micromonosporales</taxon>
        <taxon>Micromonosporaceae</taxon>
        <taxon>Actinoplanes</taxon>
    </lineage>
</organism>
<dbReference type="EMBL" id="BOMF01000127">
    <property type="protein sequence ID" value="GID49384.1"/>
    <property type="molecule type" value="Genomic_DNA"/>
</dbReference>